<dbReference type="Gene3D" id="3.40.50.300">
    <property type="entry name" value="P-loop containing nucleotide triphosphate hydrolases"/>
    <property type="match status" value="1"/>
</dbReference>
<evidence type="ECO:0000313" key="2">
    <source>
        <dbReference type="Proteomes" id="UP001321479"/>
    </source>
</evidence>
<dbReference type="RefSeq" id="YP_010841427.1">
    <property type="nucleotide sequence ID" value="NC_079139.1"/>
</dbReference>
<dbReference type="InterPro" id="IPR027417">
    <property type="entry name" value="P-loop_NTPase"/>
</dbReference>
<dbReference type="EMBL" id="AP024483">
    <property type="protein sequence ID" value="BCS82819.1"/>
    <property type="molecule type" value="Genomic_DNA"/>
</dbReference>
<dbReference type="Proteomes" id="UP001321479">
    <property type="component" value="Segment"/>
</dbReference>
<accession>A0ABM7NRP5</accession>
<evidence type="ECO:0000313" key="1">
    <source>
        <dbReference type="EMBL" id="BCS82819.1"/>
    </source>
</evidence>
<dbReference type="GeneID" id="80558024"/>
<sequence length="242" mass="28607">MILPEFNLLNIVENSSIYINGARGTGKTKLAEKIISLLNDNRSIDKIYIYTCKKTNIEEEYKLLFSDSKTKSKIIIRNDLKKFLTEINKKIHDDKYVLEFESESIFLLDDPCIKKNQINIVHNILKSSDFCNYTVILIQQQLTDCFGMADYSFIFGNIDYNNLHKIMYNPLPDKYYKYLKNNFIAKKYRPIVYDNGMLKMYQMNYVLSDKYNEIIDEHDVIDDDIIIFAENNFVVPKIYLEI</sequence>
<dbReference type="SUPFAM" id="SSF52540">
    <property type="entry name" value="P-loop containing nucleoside triphosphate hydrolases"/>
    <property type="match status" value="1"/>
</dbReference>
<reference evidence="1 2" key="1">
    <citation type="submission" date="2021-02" db="EMBL/GenBank/DDBJ databases">
        <title>Cotonvirus japonicus, which uses Golgi apparatus of host cells for its virion factory, phylogenetically links tailed tupanvirus and icosahedral mimivirus.</title>
        <authorList>
            <person name="Takahashi H."/>
            <person name="Fukaya S."/>
            <person name="Song C."/>
            <person name="Murata K."/>
            <person name="Takemura M."/>
        </authorList>
    </citation>
    <scope>NUCLEOTIDE SEQUENCE [LARGE SCALE GENOMIC DNA]</scope>
</reference>
<organism evidence="1 2">
    <name type="scientific">Cotonvirus japonicus</name>
    <dbReference type="NCBI Taxonomy" id="2811091"/>
    <lineage>
        <taxon>Viruses</taxon>
        <taxon>Varidnaviria</taxon>
        <taxon>Bamfordvirae</taxon>
        <taxon>Nucleocytoviricota</taxon>
        <taxon>Megaviricetes</taxon>
        <taxon>Imitervirales</taxon>
        <taxon>Mimiviridae</taxon>
        <taxon>Megamimivirinae</taxon>
        <taxon>Cotonvirus</taxon>
        <taxon>Cotonvirus japonicum</taxon>
    </lineage>
</organism>
<name>A0ABM7NRP5_9VIRU</name>
<proteinExistence type="predicted"/>
<protein>
    <submittedName>
        <fullName evidence="1">Uncharacterized protein</fullName>
    </submittedName>
</protein>
<keyword evidence="2" id="KW-1185">Reference proteome</keyword>